<comment type="caution">
    <text evidence="4">The sequence shown here is derived from an EMBL/GenBank/DDBJ whole genome shotgun (WGS) entry which is preliminary data.</text>
</comment>
<accession>A0A2B7XHU1</accession>
<dbReference type="PANTHER" id="PTHR33365">
    <property type="entry name" value="YALI0B05434P"/>
    <property type="match status" value="1"/>
</dbReference>
<keyword evidence="3" id="KW-1133">Transmembrane helix</keyword>
<dbReference type="OrthoDB" id="3687641at2759"/>
<name>A0A2B7XHU1_9EURO</name>
<dbReference type="STRING" id="1447875.A0A2B7XHU1"/>
<dbReference type="GO" id="GO:0043386">
    <property type="term" value="P:mycotoxin biosynthetic process"/>
    <property type="evidence" value="ECO:0007669"/>
    <property type="project" value="InterPro"/>
</dbReference>
<comment type="similarity">
    <text evidence="2">Belongs to the ustYa family.</text>
</comment>
<evidence type="ECO:0000256" key="2">
    <source>
        <dbReference type="ARBA" id="ARBA00035112"/>
    </source>
</evidence>
<keyword evidence="3" id="KW-0812">Transmembrane</keyword>
<evidence type="ECO:0000313" key="4">
    <source>
        <dbReference type="EMBL" id="PGH08341.1"/>
    </source>
</evidence>
<proteinExistence type="inferred from homology"/>
<comment type="pathway">
    <text evidence="1">Mycotoxin biosynthesis.</text>
</comment>
<dbReference type="AlphaFoldDB" id="A0A2B7XHU1"/>
<dbReference type="Proteomes" id="UP000223968">
    <property type="component" value="Unassembled WGS sequence"/>
</dbReference>
<gene>
    <name evidence="4" type="ORF">AJ79_06028</name>
</gene>
<evidence type="ECO:0008006" key="6">
    <source>
        <dbReference type="Google" id="ProtNLM"/>
    </source>
</evidence>
<organism evidence="4 5">
    <name type="scientific">Helicocarpus griseus UAMH5409</name>
    <dbReference type="NCBI Taxonomy" id="1447875"/>
    <lineage>
        <taxon>Eukaryota</taxon>
        <taxon>Fungi</taxon>
        <taxon>Dikarya</taxon>
        <taxon>Ascomycota</taxon>
        <taxon>Pezizomycotina</taxon>
        <taxon>Eurotiomycetes</taxon>
        <taxon>Eurotiomycetidae</taxon>
        <taxon>Onygenales</taxon>
        <taxon>Ajellomycetaceae</taxon>
        <taxon>Helicocarpus</taxon>
    </lineage>
</organism>
<keyword evidence="5" id="KW-1185">Reference proteome</keyword>
<reference evidence="4 5" key="1">
    <citation type="submission" date="2017-10" db="EMBL/GenBank/DDBJ databases">
        <title>Comparative genomics in systemic dimorphic fungi from Ajellomycetaceae.</title>
        <authorList>
            <person name="Munoz J.F."/>
            <person name="Mcewen J.G."/>
            <person name="Clay O.K."/>
            <person name="Cuomo C.A."/>
        </authorList>
    </citation>
    <scope>NUCLEOTIDE SEQUENCE [LARGE SCALE GENOMIC DNA]</scope>
    <source>
        <strain evidence="4 5">UAMH5409</strain>
    </source>
</reference>
<keyword evidence="3" id="KW-0472">Membrane</keyword>
<feature type="transmembrane region" description="Helical" evidence="3">
    <location>
        <begin position="25"/>
        <end position="45"/>
    </location>
</feature>
<evidence type="ECO:0000256" key="1">
    <source>
        <dbReference type="ARBA" id="ARBA00004685"/>
    </source>
</evidence>
<sequence length="243" mass="27391">MGSDAESLNFSLPVKRTAKQWAIQIGKYFGILCAAGVVAALVIYFTKDSTEPKTLAGGIPDDTHPVLFDGSIDAANPYKGPSGKELDNTWKDLYDINPFAAPGKDLKALHKTSIEVPTQPGRFFVSLAVFHQLHCLDMVRRYVHNDHYQMDGHDSSVPIVDHIDHCIDMIRQALMCHADTTLITWKGTFNRPEPDFNAEHQCKKFDKIRDWAKNHEVNMTDEFEKDPEALKRVLIEGIEQNAK</sequence>
<dbReference type="Pfam" id="PF11807">
    <property type="entry name" value="UstYa"/>
    <property type="match status" value="1"/>
</dbReference>
<dbReference type="InterPro" id="IPR021765">
    <property type="entry name" value="UstYa-like"/>
</dbReference>
<dbReference type="PANTHER" id="PTHR33365:SF4">
    <property type="entry name" value="CYCLOCHLOROTINE BIOSYNTHESIS PROTEIN O"/>
    <property type="match status" value="1"/>
</dbReference>
<dbReference type="EMBL" id="PDNB01000102">
    <property type="protein sequence ID" value="PGH08341.1"/>
    <property type="molecule type" value="Genomic_DNA"/>
</dbReference>
<evidence type="ECO:0000313" key="5">
    <source>
        <dbReference type="Proteomes" id="UP000223968"/>
    </source>
</evidence>
<evidence type="ECO:0000256" key="3">
    <source>
        <dbReference type="SAM" id="Phobius"/>
    </source>
</evidence>
<protein>
    <recommendedName>
        <fullName evidence="6">Tat pathway signal sequence</fullName>
    </recommendedName>
</protein>